<dbReference type="InterPro" id="IPR013815">
    <property type="entry name" value="ATP_grasp_subdomain_1"/>
</dbReference>
<dbReference type="PANTHER" id="PTHR43334:SF1">
    <property type="entry name" value="3-HYDROXYPROPIONATE--COA LIGASE [ADP-FORMING]"/>
    <property type="match status" value="1"/>
</dbReference>
<keyword evidence="1 5" id="KW-0436">Ligase</keyword>
<dbReference type="SUPFAM" id="SSF56059">
    <property type="entry name" value="Glutathione synthetase ATP-binding domain-like"/>
    <property type="match status" value="1"/>
</dbReference>
<dbReference type="Gene3D" id="3.30.470.20">
    <property type="entry name" value="ATP-grasp fold, B domain"/>
    <property type="match status" value="1"/>
</dbReference>
<dbReference type="Gene3D" id="3.30.1490.20">
    <property type="entry name" value="ATP-grasp fold, A domain"/>
    <property type="match status" value="1"/>
</dbReference>
<dbReference type="InterPro" id="IPR003781">
    <property type="entry name" value="CoA-bd"/>
</dbReference>
<dbReference type="InterPro" id="IPR016102">
    <property type="entry name" value="Succinyl-CoA_synth-like"/>
</dbReference>
<keyword evidence="2" id="KW-0547">Nucleotide-binding</keyword>
<evidence type="ECO:0000259" key="4">
    <source>
        <dbReference type="SMART" id="SM00881"/>
    </source>
</evidence>
<evidence type="ECO:0000313" key="6">
    <source>
        <dbReference type="Proteomes" id="UP000078546"/>
    </source>
</evidence>
<dbReference type="GO" id="GO:0043758">
    <property type="term" value="F:acetate-CoA ligase (ADP-forming) activity"/>
    <property type="evidence" value="ECO:0007669"/>
    <property type="project" value="InterPro"/>
</dbReference>
<dbReference type="SMART" id="SM00881">
    <property type="entry name" value="CoA_binding"/>
    <property type="match status" value="1"/>
</dbReference>
<organism evidence="5 6">
    <name type="scientific">Plasmodium ovale curtisi</name>
    <dbReference type="NCBI Taxonomy" id="864141"/>
    <lineage>
        <taxon>Eukaryota</taxon>
        <taxon>Sar</taxon>
        <taxon>Alveolata</taxon>
        <taxon>Apicomplexa</taxon>
        <taxon>Aconoidasida</taxon>
        <taxon>Haemosporida</taxon>
        <taxon>Plasmodiidae</taxon>
        <taxon>Plasmodium</taxon>
        <taxon>Plasmodium (Plasmodium)</taxon>
    </lineage>
</organism>
<dbReference type="Gene3D" id="3.40.50.261">
    <property type="entry name" value="Succinyl-CoA synthetase domains"/>
    <property type="match status" value="2"/>
</dbReference>
<keyword evidence="3" id="KW-0067">ATP-binding</keyword>
<gene>
    <name evidence="5" type="ORF">POVCU1_037900</name>
</gene>
<protein>
    <submittedName>
        <fullName evidence="5">Succinyl-CoA ligase, putative</fullName>
    </submittedName>
</protein>
<accession>A0A1A8WWR8</accession>
<dbReference type="Pfam" id="PF13607">
    <property type="entry name" value="Succ_CoA_lig"/>
    <property type="match status" value="1"/>
</dbReference>
<dbReference type="AlphaFoldDB" id="A0A1A8WWR8"/>
<dbReference type="Proteomes" id="UP000078546">
    <property type="component" value="Unassembled WGS sequence"/>
</dbReference>
<dbReference type="Pfam" id="PF13549">
    <property type="entry name" value="ATP-grasp_5"/>
    <property type="match status" value="1"/>
</dbReference>
<name>A0A1A8WWR8_PLAOA</name>
<dbReference type="InterPro" id="IPR036291">
    <property type="entry name" value="NAD(P)-bd_dom_sf"/>
</dbReference>
<dbReference type="SUPFAM" id="SSF51735">
    <property type="entry name" value="NAD(P)-binding Rossmann-fold domains"/>
    <property type="match status" value="1"/>
</dbReference>
<dbReference type="PANTHER" id="PTHR43334">
    <property type="entry name" value="ACETATE--COA LIGASE [ADP-FORMING]"/>
    <property type="match status" value="1"/>
</dbReference>
<evidence type="ECO:0000256" key="2">
    <source>
        <dbReference type="ARBA" id="ARBA00022741"/>
    </source>
</evidence>
<proteinExistence type="predicted"/>
<dbReference type="SUPFAM" id="SSF52210">
    <property type="entry name" value="Succinyl-CoA synthetase domains"/>
    <property type="match status" value="2"/>
</dbReference>
<dbReference type="Pfam" id="PF19045">
    <property type="entry name" value="Ligase_CoA_2"/>
    <property type="match status" value="1"/>
</dbReference>
<evidence type="ECO:0000313" key="5">
    <source>
        <dbReference type="EMBL" id="SBS97399.1"/>
    </source>
</evidence>
<dbReference type="Pfam" id="PF13380">
    <property type="entry name" value="CoA_binding_2"/>
    <property type="match status" value="1"/>
</dbReference>
<dbReference type="Gene3D" id="3.40.50.720">
    <property type="entry name" value="NAD(P)-binding Rossmann-like Domain"/>
    <property type="match status" value="1"/>
</dbReference>
<reference evidence="6" key="1">
    <citation type="submission" date="2016-05" db="EMBL/GenBank/DDBJ databases">
        <authorList>
            <person name="Naeem Raeece"/>
        </authorList>
    </citation>
    <scope>NUCLEOTIDE SEQUENCE [LARGE SCALE GENOMIC DNA]</scope>
</reference>
<dbReference type="EMBL" id="FLQV01000699">
    <property type="protein sequence ID" value="SBS97399.1"/>
    <property type="molecule type" value="Genomic_DNA"/>
</dbReference>
<evidence type="ECO:0000256" key="1">
    <source>
        <dbReference type="ARBA" id="ARBA00022598"/>
    </source>
</evidence>
<feature type="domain" description="CoA-binding" evidence="4">
    <location>
        <begin position="161"/>
        <end position="258"/>
    </location>
</feature>
<dbReference type="GO" id="GO:0005524">
    <property type="term" value="F:ATP binding"/>
    <property type="evidence" value="ECO:0007669"/>
    <property type="project" value="UniProtKB-KW"/>
</dbReference>
<sequence>MWRTETGIPDTCTKTGCTSQWDVLRSGVYFAWGVLRSGVYFLQKVGRKCDMHPRINGNYKVEGVCRGEEKKKKKDGGVNYNNFDIVVKRRLKKKKKMRKSTYVEFLHPSRLVHAEKKEKTRVIPMKGANKFLVARKYYGVWVGYNKNVQPSAHFRNSLDFVFKPKSIGIVGATERKGSVGNSLVNNLLKGEGNYKLYFINSKGSKIYDRESYKSLSDIKDVDNIDLAIIAVPRNNVLSVMKELKNKNVKGVVIITAGFRETGEEGLKLEKEIVQVAKHNDIRIVGPNCLGIIHAYHNMNASFAENEILKGNFSLLSQSGAICSAALDLSLQHNIGFSHFISVGSMCDVQFYELVEYLFYDKNTKCILLYVESIGDINKFVAVCKKVCMYKPIILLKSGKTAKAAEAAISHTGSMVGNYDIFYASMKKLGVLVVENFEELFNMCKILNIDKYPETNELCVVTNAGGPGVLLVDNIIKNNGFLSNLNEKLKKKLDTFLPESWSKANPVDILGDASPTLYKKTVETLIQDDQYKNIILLLSPQSVTDPLNTAKEIINLKNNITNKGIVLLCNYLGGTSLEDSTNMLNKHNIPTFVHPEDSAQNLLKLFQNVMHIQGLYEEIPDFLATQEDNFYVNNFIYEHIQKKQQNGKYTLGESKKQIAFDILKKAINRQNYILNEFDSKAILETYGIPIVDTKIYITVEDIVKNANNISFPCAMKIYSDTITHKKDIGGVILNITSEKELVESFQKIYDNVKKHNLEKEFKGVTIQKMVNTNEGIELILGYYYDVCFGPVLLFGSGGSYVEIFKDTVLLIPPLHFSYTHHIIKNTKIYNALLGKSSRFKKCDIPKLITTVIKFSEMILDLLPYINECDINPLFVSGEDIVALDARFTLRKEVKNMMDAPGVTGATYAKTFTGSINTYPLEMVSFHDLSEKTDVEKGTTENSTIKKGDSIARSIHLYDFKLMHKFLKENYKELHKRTFFFTSKETIQSKLFAYDLCSCDYDLYNVILFITKKVINGLVKMEKRNGGIHSHIYSKDEYIFSLLIQKVNIYSKNQELTSFVYLKSDDSPFAQLLMNTGYQLDHTLEDITCYSLAPTDE</sequence>
<dbReference type="InterPro" id="IPR043938">
    <property type="entry name" value="Ligase_CoA_dom"/>
</dbReference>
<dbReference type="FunFam" id="3.40.50.720:FF:000512">
    <property type="entry name" value="Acetyl coenzyme A synthetase (ADP forming), alpha domain-containing protein"/>
    <property type="match status" value="1"/>
</dbReference>
<evidence type="ECO:0000256" key="3">
    <source>
        <dbReference type="ARBA" id="ARBA00022840"/>
    </source>
</evidence>
<dbReference type="InterPro" id="IPR051538">
    <property type="entry name" value="Acyl-CoA_Synth/Transferase"/>
</dbReference>
<dbReference type="InterPro" id="IPR032875">
    <property type="entry name" value="Succ_CoA_lig_flav_dom"/>
</dbReference>